<dbReference type="PANTHER" id="PTHR45138:SF9">
    <property type="entry name" value="DIGUANYLATE CYCLASE DGCM-RELATED"/>
    <property type="match status" value="1"/>
</dbReference>
<evidence type="ECO:0000256" key="2">
    <source>
        <dbReference type="ARBA" id="ARBA00004533"/>
    </source>
</evidence>
<dbReference type="NCBIfam" id="TIGR00254">
    <property type="entry name" value="GGDEF"/>
    <property type="match status" value="1"/>
</dbReference>
<comment type="cofactor">
    <cofactor evidence="1">
        <name>Mg(2+)</name>
        <dbReference type="ChEBI" id="CHEBI:18420"/>
    </cofactor>
</comment>
<dbReference type="PROSITE" id="PS50887">
    <property type="entry name" value="GGDEF"/>
    <property type="match status" value="1"/>
</dbReference>
<reference evidence="6 7" key="1">
    <citation type="submission" date="2019-03" db="EMBL/GenBank/DDBJ databases">
        <title>Genomic Encyclopedia of Type Strains, Phase IV (KMG-IV): sequencing the most valuable type-strain genomes for metagenomic binning, comparative biology and taxonomic classification.</title>
        <authorList>
            <person name="Goeker M."/>
        </authorList>
    </citation>
    <scope>NUCLEOTIDE SEQUENCE [LARGE SCALE GENOMIC DNA]</scope>
    <source>
        <strain evidence="6 7">DSM 28679</strain>
    </source>
</reference>
<proteinExistence type="predicted"/>
<dbReference type="GO" id="GO:0043709">
    <property type="term" value="P:cell adhesion involved in single-species biofilm formation"/>
    <property type="evidence" value="ECO:0007669"/>
    <property type="project" value="TreeGrafter"/>
</dbReference>
<dbReference type="RefSeq" id="WP_101496845.1">
    <property type="nucleotide sequence ID" value="NZ_LNJZ01000007.1"/>
</dbReference>
<dbReference type="AlphaFoldDB" id="A0A4R6U3A4"/>
<dbReference type="GO" id="GO:0005886">
    <property type="term" value="C:plasma membrane"/>
    <property type="evidence" value="ECO:0007669"/>
    <property type="project" value="UniProtKB-SubCell"/>
</dbReference>
<dbReference type="GO" id="GO:0052621">
    <property type="term" value="F:diguanylate cyclase activity"/>
    <property type="evidence" value="ECO:0007669"/>
    <property type="project" value="UniProtKB-EC"/>
</dbReference>
<dbReference type="FunFam" id="3.30.70.270:FF:000001">
    <property type="entry name" value="Diguanylate cyclase domain protein"/>
    <property type="match status" value="1"/>
</dbReference>
<dbReference type="SMART" id="SM00267">
    <property type="entry name" value="GGDEF"/>
    <property type="match status" value="1"/>
</dbReference>
<dbReference type="SUPFAM" id="SSF55073">
    <property type="entry name" value="Nucleotide cyclase"/>
    <property type="match status" value="1"/>
</dbReference>
<dbReference type="CDD" id="cd01949">
    <property type="entry name" value="GGDEF"/>
    <property type="match status" value="1"/>
</dbReference>
<dbReference type="EC" id="2.7.7.65" evidence="3"/>
<feature type="domain" description="GGDEF" evidence="5">
    <location>
        <begin position="178"/>
        <end position="309"/>
    </location>
</feature>
<dbReference type="Gene3D" id="3.30.70.270">
    <property type="match status" value="1"/>
</dbReference>
<dbReference type="Pfam" id="PF00990">
    <property type="entry name" value="GGDEF"/>
    <property type="match status" value="1"/>
</dbReference>
<gene>
    <name evidence="6" type="ORF">DFQ45_101281</name>
</gene>
<comment type="catalytic activity">
    <reaction evidence="4">
        <text>2 GTP = 3',3'-c-di-GMP + 2 diphosphate</text>
        <dbReference type="Rhea" id="RHEA:24898"/>
        <dbReference type="ChEBI" id="CHEBI:33019"/>
        <dbReference type="ChEBI" id="CHEBI:37565"/>
        <dbReference type="ChEBI" id="CHEBI:58805"/>
        <dbReference type="EC" id="2.7.7.65"/>
    </reaction>
</comment>
<evidence type="ECO:0000256" key="4">
    <source>
        <dbReference type="ARBA" id="ARBA00034247"/>
    </source>
</evidence>
<keyword evidence="7" id="KW-1185">Reference proteome</keyword>
<dbReference type="InterPro" id="IPR043128">
    <property type="entry name" value="Rev_trsase/Diguanyl_cyclase"/>
</dbReference>
<dbReference type="Proteomes" id="UP000294575">
    <property type="component" value="Unassembled WGS sequence"/>
</dbReference>
<dbReference type="InterPro" id="IPR050469">
    <property type="entry name" value="Diguanylate_Cyclase"/>
</dbReference>
<evidence type="ECO:0000259" key="5">
    <source>
        <dbReference type="PROSITE" id="PS50887"/>
    </source>
</evidence>
<organism evidence="6 7">
    <name type="scientific">Thiopseudomonas denitrificans</name>
    <dbReference type="NCBI Taxonomy" id="1501432"/>
    <lineage>
        <taxon>Bacteria</taxon>
        <taxon>Pseudomonadati</taxon>
        <taxon>Pseudomonadota</taxon>
        <taxon>Gammaproteobacteria</taxon>
        <taxon>Pseudomonadales</taxon>
        <taxon>Pseudomonadaceae</taxon>
        <taxon>Thiopseudomonas</taxon>
    </lineage>
</organism>
<accession>A0A4R6U3A4</accession>
<evidence type="ECO:0000256" key="3">
    <source>
        <dbReference type="ARBA" id="ARBA00012528"/>
    </source>
</evidence>
<dbReference type="InterPro" id="IPR029787">
    <property type="entry name" value="Nucleotide_cyclase"/>
</dbReference>
<comment type="caution">
    <text evidence="6">The sequence shown here is derived from an EMBL/GenBank/DDBJ whole genome shotgun (WGS) entry which is preliminary data.</text>
</comment>
<dbReference type="EMBL" id="SNYK01000001">
    <property type="protein sequence ID" value="TDQ40146.1"/>
    <property type="molecule type" value="Genomic_DNA"/>
</dbReference>
<name>A0A4R6U3A4_9GAMM</name>
<sequence length="309" mass="34279">MNSSQASNLLAFPGFHSGKSQLLSHEALEQLRPSHSEVGQQLRNQLQTSLEINELLHMFFAASQRLLDFQGLSFRNAAQRINLSLGENNGAFRIDYQLELEGELLGVLSAHNADALDEQALSSLESLTSALVFPLRNALKYHAVLHASLHDPLTGVRNRAGMAELLERDLQSARRTGTPLSVLMVDIDHFKMVNDQYGHAGGDAALIAVAQQLEENLRTVDAVFRFGGEEFMVVLPNTDMPYLLQVAERLRKSVEDMVVVHEGQRIKLSLSFGAAIVRKDESQHQLLQRADAALYMAKENGRNRVCLAD</sequence>
<dbReference type="InterPro" id="IPR000160">
    <property type="entry name" value="GGDEF_dom"/>
</dbReference>
<evidence type="ECO:0000313" key="6">
    <source>
        <dbReference type="EMBL" id="TDQ40146.1"/>
    </source>
</evidence>
<comment type="subcellular location">
    <subcellularLocation>
        <location evidence="2">Cell inner membrane</location>
    </subcellularLocation>
</comment>
<evidence type="ECO:0000256" key="1">
    <source>
        <dbReference type="ARBA" id="ARBA00001946"/>
    </source>
</evidence>
<protein>
    <recommendedName>
        <fullName evidence="3">diguanylate cyclase</fullName>
        <ecNumber evidence="3">2.7.7.65</ecNumber>
    </recommendedName>
</protein>
<dbReference type="PANTHER" id="PTHR45138">
    <property type="entry name" value="REGULATORY COMPONENTS OF SENSORY TRANSDUCTION SYSTEM"/>
    <property type="match status" value="1"/>
</dbReference>
<dbReference type="OrthoDB" id="9812260at2"/>
<dbReference type="GO" id="GO:1902201">
    <property type="term" value="P:negative regulation of bacterial-type flagellum-dependent cell motility"/>
    <property type="evidence" value="ECO:0007669"/>
    <property type="project" value="TreeGrafter"/>
</dbReference>
<evidence type="ECO:0000313" key="7">
    <source>
        <dbReference type="Proteomes" id="UP000294575"/>
    </source>
</evidence>